<dbReference type="EMBL" id="CP006254">
    <property type="protein sequence ID" value="AGT33053.1"/>
    <property type="molecule type" value="Genomic_DNA"/>
</dbReference>
<dbReference type="Proteomes" id="UP000015500">
    <property type="component" value="Chromosome"/>
</dbReference>
<dbReference type="InterPro" id="IPR012347">
    <property type="entry name" value="Ferritin-like"/>
</dbReference>
<dbReference type="AlphaFoldDB" id="S5ZRJ9"/>
<dbReference type="SUPFAM" id="SSF47240">
    <property type="entry name" value="Ferritin-like"/>
    <property type="match status" value="1"/>
</dbReference>
<reference evidence="1 2" key="1">
    <citation type="journal article" date="2014" name="Genome Announc.">
        <title>Complete Genome Sequence of the Thermophilic Polychlorinated Biphenyl Degrader Geobacillus sp. Strain JF8 (NBRC 109937).</title>
        <authorList>
            <person name="Shintani M."/>
            <person name="Ohtsubo Y."/>
            <person name="Fukuda K."/>
            <person name="Hosoyama A."/>
            <person name="Ohji S."/>
            <person name="Yamazoe A."/>
            <person name="Fujita N."/>
            <person name="Nagata Y."/>
            <person name="Tsuda M."/>
            <person name="Hatta T."/>
            <person name="Kimbara K."/>
        </authorList>
    </citation>
    <scope>NUCLEOTIDE SEQUENCE [LARGE SCALE GENOMIC DNA]</scope>
    <source>
        <strain evidence="1 2">JF8</strain>
    </source>
</reference>
<dbReference type="InterPro" id="IPR009078">
    <property type="entry name" value="Ferritin-like_SF"/>
</dbReference>
<dbReference type="OrthoDB" id="2680510at2"/>
<protein>
    <recommendedName>
        <fullName evidence="3">Phenylacetic acid catabolism protein</fullName>
    </recommendedName>
</protein>
<proteinExistence type="predicted"/>
<dbReference type="HOGENOM" id="CLU_1287290_0_0_9"/>
<evidence type="ECO:0008006" key="3">
    <source>
        <dbReference type="Google" id="ProtNLM"/>
    </source>
</evidence>
<dbReference type="InterPro" id="IPR007814">
    <property type="entry name" value="PaaA_PaaC"/>
</dbReference>
<accession>S5ZRJ9</accession>
<evidence type="ECO:0000313" key="1">
    <source>
        <dbReference type="EMBL" id="AGT33053.1"/>
    </source>
</evidence>
<evidence type="ECO:0000313" key="2">
    <source>
        <dbReference type="Proteomes" id="UP000015500"/>
    </source>
</evidence>
<keyword evidence="2" id="KW-1185">Reference proteome</keyword>
<sequence length="207" mass="23793">MSKNALITLIEGIADNKFVLGDRLAKVGFSAPDVESMLASIAMAQGELGHARLLYWWTFDLNGHVGKKPDIKGETGKSFKAVRETNGWIELIANFYVINLAIDVIFESLVNTDHKEVVSHVNKLFLEHKEHCIYSENWAIKLLRDQGSVPKRFENALHRIVPEVEQWLKEMEETVELYPYLSYRDLLARFQNGLRHVWRKEAVTDAK</sequence>
<organism evidence="1 2">
    <name type="scientific">Geobacillus genomosp. 3</name>
    <dbReference type="NCBI Taxonomy" id="1921421"/>
    <lineage>
        <taxon>Bacteria</taxon>
        <taxon>Bacillati</taxon>
        <taxon>Bacillota</taxon>
        <taxon>Bacilli</taxon>
        <taxon>Bacillales</taxon>
        <taxon>Anoxybacillaceae</taxon>
        <taxon>Geobacillus</taxon>
    </lineage>
</organism>
<dbReference type="PATRIC" id="fig|1345697.3.peg.2751"/>
<dbReference type="Gene3D" id="1.20.1260.10">
    <property type="match status" value="1"/>
</dbReference>
<dbReference type="Pfam" id="PF05138">
    <property type="entry name" value="PaaA_PaaC"/>
    <property type="match status" value="1"/>
</dbReference>
<dbReference type="STRING" id="1921421.M493_14065"/>
<name>S5ZRJ9_GEOG3</name>
<dbReference type="KEGG" id="gjf:M493_14065"/>
<dbReference type="GO" id="GO:0010124">
    <property type="term" value="P:phenylacetate catabolic process"/>
    <property type="evidence" value="ECO:0007669"/>
    <property type="project" value="InterPro"/>
</dbReference>
<gene>
    <name evidence="1" type="ORF">M493_14065</name>
</gene>
<dbReference type="RefSeq" id="WP_020960842.1">
    <property type="nucleotide sequence ID" value="NC_022080.4"/>
</dbReference>